<evidence type="ECO:0000256" key="4">
    <source>
        <dbReference type="ARBA" id="ARBA00022475"/>
    </source>
</evidence>
<evidence type="ECO:0000256" key="3">
    <source>
        <dbReference type="ARBA" id="ARBA00022448"/>
    </source>
</evidence>
<feature type="transmembrane region" description="Helical" evidence="11">
    <location>
        <begin position="195"/>
        <end position="214"/>
    </location>
</feature>
<dbReference type="PANTHER" id="PTHR43057">
    <property type="entry name" value="ARSENITE EFFLUX TRANSPORTER"/>
    <property type="match status" value="1"/>
</dbReference>
<keyword evidence="6" id="KW-0059">Arsenical resistance</keyword>
<feature type="transmembrane region" description="Helical" evidence="11">
    <location>
        <begin position="122"/>
        <end position="144"/>
    </location>
</feature>
<keyword evidence="8 9" id="KW-0472">Membrane</keyword>
<dbReference type="Gene3D" id="1.20.1530.20">
    <property type="match status" value="1"/>
</dbReference>
<evidence type="ECO:0000256" key="8">
    <source>
        <dbReference type="ARBA" id="ARBA00023136"/>
    </source>
</evidence>
<sequence>MSSSVSPATPVTVSVTGRLSTIDRLLPVWILLAMIAGVLLGRLVPDLGAILDRVQVAGVSVPIAIGLLWMMYPVLAKVRYETIADHVRDGRLLWTSLLLNWVVGPLLMLGLAWLFLPDLPEYRNGLVLIGLARCIAMVLIWNSLACGSAELAAVLVALNSVFQILTYSVLGWLFLTVIPGWFGGTTAVLDVTMGPIAVSVLVFLGIPLLAGYLTRRLLVARRGNGWYESVFLPRIGPTALLGLLYTIVLMFAMQGHRLVELPLDVVRISVPLLVYFLLMFGFGFWFSRRMGFDYESTTALAFTATGNNFELAIAVAVATFGIGSGEALAAVVGPLIEVPALIGLVHVALWARQRFFRQTRIQDPRGGRSAHGGEGRRSHGSGA</sequence>
<dbReference type="InterPro" id="IPR004706">
    <property type="entry name" value="Arsenical-R_Acr3"/>
</dbReference>
<dbReference type="GO" id="GO:0015104">
    <property type="term" value="F:antimonite transmembrane transporter activity"/>
    <property type="evidence" value="ECO:0007669"/>
    <property type="project" value="TreeGrafter"/>
</dbReference>
<feature type="transmembrane region" description="Helical" evidence="11">
    <location>
        <begin position="265"/>
        <end position="287"/>
    </location>
</feature>
<keyword evidence="7 9" id="KW-1133">Transmembrane helix</keyword>
<comment type="subcellular location">
    <subcellularLocation>
        <location evidence="1 9">Cell membrane</location>
        <topology evidence="1 9">Multi-pass membrane protein</topology>
    </subcellularLocation>
</comment>
<dbReference type="OMA" id="MVLMWGY"/>
<dbReference type="GO" id="GO:0015297">
    <property type="term" value="F:antiporter activity"/>
    <property type="evidence" value="ECO:0007669"/>
    <property type="project" value="UniProtKB-UniRule"/>
</dbReference>
<protein>
    <submittedName>
        <fullName evidence="12">Arsenical-resistance protein</fullName>
    </submittedName>
</protein>
<evidence type="ECO:0000256" key="7">
    <source>
        <dbReference type="ARBA" id="ARBA00022989"/>
    </source>
</evidence>
<feature type="transmembrane region" description="Helical" evidence="11">
    <location>
        <begin position="328"/>
        <end position="351"/>
    </location>
</feature>
<dbReference type="Proteomes" id="UP000264071">
    <property type="component" value="Unassembled WGS sequence"/>
</dbReference>
<dbReference type="FunFam" id="1.20.1530.20:FF:000009">
    <property type="entry name" value="Arsenite transporter, ACR3 family"/>
    <property type="match status" value="1"/>
</dbReference>
<accession>A0A3D4VDH9</accession>
<dbReference type="EMBL" id="DPIY01000011">
    <property type="protein sequence ID" value="HCT58782.1"/>
    <property type="molecule type" value="Genomic_DNA"/>
</dbReference>
<dbReference type="InterPro" id="IPR038770">
    <property type="entry name" value="Na+/solute_symporter_sf"/>
</dbReference>
<proteinExistence type="inferred from homology"/>
<keyword evidence="5 9" id="KW-0812">Transmembrane</keyword>
<evidence type="ECO:0000256" key="10">
    <source>
        <dbReference type="SAM" id="MobiDB-lite"/>
    </source>
</evidence>
<dbReference type="GO" id="GO:0015105">
    <property type="term" value="F:arsenite transmembrane transporter activity"/>
    <property type="evidence" value="ECO:0007669"/>
    <property type="project" value="TreeGrafter"/>
</dbReference>
<evidence type="ECO:0000256" key="2">
    <source>
        <dbReference type="ARBA" id="ARBA00010110"/>
    </source>
</evidence>
<comment type="similarity">
    <text evidence="2 9">Belongs to the arsenical resistance-3 (ACR3) (TC 2.A.59) family.</text>
</comment>
<evidence type="ECO:0000313" key="12">
    <source>
        <dbReference type="EMBL" id="HCT58782.1"/>
    </source>
</evidence>
<dbReference type="PIRSF" id="PIRSF005508">
    <property type="entry name" value="Acr3"/>
    <property type="match status" value="1"/>
</dbReference>
<keyword evidence="4 9" id="KW-1003">Cell membrane</keyword>
<evidence type="ECO:0000256" key="5">
    <source>
        <dbReference type="ARBA" id="ARBA00022692"/>
    </source>
</evidence>
<feature type="transmembrane region" description="Helical" evidence="11">
    <location>
        <begin position="299"/>
        <end position="322"/>
    </location>
</feature>
<reference evidence="12 13" key="1">
    <citation type="journal article" date="2018" name="Nat. Biotechnol.">
        <title>A standardized bacterial taxonomy based on genome phylogeny substantially revises the tree of life.</title>
        <authorList>
            <person name="Parks D.H."/>
            <person name="Chuvochina M."/>
            <person name="Waite D.W."/>
            <person name="Rinke C."/>
            <person name="Skarshewski A."/>
            <person name="Chaumeil P.A."/>
            <person name="Hugenholtz P."/>
        </authorList>
    </citation>
    <scope>NUCLEOTIDE SEQUENCE [LARGE SCALE GENOMIC DNA]</scope>
    <source>
        <strain evidence="12">UBA8844</strain>
    </source>
</reference>
<feature type="transmembrane region" description="Helical" evidence="11">
    <location>
        <begin position="56"/>
        <end position="76"/>
    </location>
</feature>
<keyword evidence="3 9" id="KW-0813">Transport</keyword>
<dbReference type="NCBIfam" id="TIGR00832">
    <property type="entry name" value="acr3"/>
    <property type="match status" value="1"/>
</dbReference>
<evidence type="ECO:0000256" key="6">
    <source>
        <dbReference type="ARBA" id="ARBA00022849"/>
    </source>
</evidence>
<feature type="region of interest" description="Disordered" evidence="10">
    <location>
        <begin position="363"/>
        <end position="383"/>
    </location>
</feature>
<dbReference type="GO" id="GO:0005886">
    <property type="term" value="C:plasma membrane"/>
    <property type="evidence" value="ECO:0007669"/>
    <property type="project" value="UniProtKB-SubCell"/>
</dbReference>
<evidence type="ECO:0000313" key="13">
    <source>
        <dbReference type="Proteomes" id="UP000264071"/>
    </source>
</evidence>
<evidence type="ECO:0000256" key="1">
    <source>
        <dbReference type="ARBA" id="ARBA00004651"/>
    </source>
</evidence>
<feature type="transmembrane region" description="Helical" evidence="11">
    <location>
        <begin position="25"/>
        <end position="44"/>
    </location>
</feature>
<organism evidence="12 13">
    <name type="scientific">Gemmatimonas aurantiaca</name>
    <dbReference type="NCBI Taxonomy" id="173480"/>
    <lineage>
        <taxon>Bacteria</taxon>
        <taxon>Pseudomonadati</taxon>
        <taxon>Gemmatimonadota</taxon>
        <taxon>Gemmatimonadia</taxon>
        <taxon>Gemmatimonadales</taxon>
        <taxon>Gemmatimonadaceae</taxon>
        <taxon>Gemmatimonas</taxon>
    </lineage>
</organism>
<dbReference type="AlphaFoldDB" id="A0A3D4VDH9"/>
<feature type="transmembrane region" description="Helical" evidence="11">
    <location>
        <begin position="235"/>
        <end position="253"/>
    </location>
</feature>
<name>A0A3D4VDH9_9BACT</name>
<evidence type="ECO:0000256" key="9">
    <source>
        <dbReference type="PIRNR" id="PIRNR005508"/>
    </source>
</evidence>
<feature type="transmembrane region" description="Helical" evidence="11">
    <location>
        <begin position="97"/>
        <end position="116"/>
    </location>
</feature>
<feature type="compositionally biased region" description="Basic and acidic residues" evidence="10">
    <location>
        <begin position="363"/>
        <end position="377"/>
    </location>
</feature>
<gene>
    <name evidence="12" type="primary">arsB</name>
    <name evidence="12" type="ORF">DGD08_16370</name>
</gene>
<feature type="transmembrane region" description="Helical" evidence="11">
    <location>
        <begin position="151"/>
        <end position="175"/>
    </location>
</feature>
<dbReference type="InterPro" id="IPR002657">
    <property type="entry name" value="BilAc:Na_symport/Acr3"/>
</dbReference>
<dbReference type="PANTHER" id="PTHR43057:SF1">
    <property type="entry name" value="ARSENICAL-RESISTANCE PROTEIN 3"/>
    <property type="match status" value="1"/>
</dbReference>
<evidence type="ECO:0000256" key="11">
    <source>
        <dbReference type="SAM" id="Phobius"/>
    </source>
</evidence>
<comment type="caution">
    <text evidence="12">The sequence shown here is derived from an EMBL/GenBank/DDBJ whole genome shotgun (WGS) entry which is preliminary data.</text>
</comment>
<dbReference type="GO" id="GO:0046685">
    <property type="term" value="P:response to arsenic-containing substance"/>
    <property type="evidence" value="ECO:0007669"/>
    <property type="project" value="UniProtKB-KW"/>
</dbReference>
<dbReference type="Pfam" id="PF01758">
    <property type="entry name" value="SBF"/>
    <property type="match status" value="1"/>
</dbReference>